<keyword evidence="1" id="KW-0862">Zinc</keyword>
<keyword evidence="1" id="KW-0863">Zinc-finger</keyword>
<proteinExistence type="predicted"/>
<dbReference type="EMBL" id="BGPR01023282">
    <property type="protein sequence ID" value="GBN90349.1"/>
    <property type="molecule type" value="Genomic_DNA"/>
</dbReference>
<organism evidence="4 5">
    <name type="scientific">Araneus ventricosus</name>
    <name type="common">Orbweaver spider</name>
    <name type="synonym">Epeira ventricosa</name>
    <dbReference type="NCBI Taxonomy" id="182803"/>
    <lineage>
        <taxon>Eukaryota</taxon>
        <taxon>Metazoa</taxon>
        <taxon>Ecdysozoa</taxon>
        <taxon>Arthropoda</taxon>
        <taxon>Chelicerata</taxon>
        <taxon>Arachnida</taxon>
        <taxon>Araneae</taxon>
        <taxon>Araneomorphae</taxon>
        <taxon>Entelegynae</taxon>
        <taxon>Araneoidea</taxon>
        <taxon>Araneidae</taxon>
        <taxon>Araneus</taxon>
    </lineage>
</organism>
<gene>
    <name evidence="4" type="ORF">AVEN_216755_1</name>
</gene>
<evidence type="ECO:0000313" key="4">
    <source>
        <dbReference type="EMBL" id="GBN90349.1"/>
    </source>
</evidence>
<dbReference type="Proteomes" id="UP000499080">
    <property type="component" value="Unassembled WGS sequence"/>
</dbReference>
<reference evidence="4 5" key="1">
    <citation type="journal article" date="2019" name="Sci. Rep.">
        <title>Orb-weaving spider Araneus ventricosus genome elucidates the spidroin gene catalogue.</title>
        <authorList>
            <person name="Kono N."/>
            <person name="Nakamura H."/>
            <person name="Ohtoshi R."/>
            <person name="Moran D.A.P."/>
            <person name="Shinohara A."/>
            <person name="Yoshida Y."/>
            <person name="Fujiwara M."/>
            <person name="Mori M."/>
            <person name="Tomita M."/>
            <person name="Arakawa K."/>
        </authorList>
    </citation>
    <scope>NUCLEOTIDE SEQUENCE [LARGE SCALE GENOMIC DNA]</scope>
</reference>
<evidence type="ECO:0000256" key="2">
    <source>
        <dbReference type="SAM" id="MobiDB-lite"/>
    </source>
</evidence>
<sequence>EDDQSSETEEDLSSVDSKGRTTAANLNVTLEHHESSEDIHFNIAETPSNKAESGISSSLPTSVIRHTRDEPRHISSPPVNANTTPELINEAEDYAQANSSSNVYDDGHAVASPSHFICYACDKCFFFKSQLDRHYVIHSGERSFCCQICEQKLVNVESAVPTSGSPILCRQERR</sequence>
<feature type="domain" description="C2H2-type" evidence="3">
    <location>
        <begin position="116"/>
        <end position="143"/>
    </location>
</feature>
<dbReference type="GO" id="GO:0008270">
    <property type="term" value="F:zinc ion binding"/>
    <property type="evidence" value="ECO:0007669"/>
    <property type="project" value="UniProtKB-KW"/>
</dbReference>
<keyword evidence="5" id="KW-1185">Reference proteome</keyword>
<comment type="caution">
    <text evidence="4">The sequence shown here is derived from an EMBL/GenBank/DDBJ whole genome shotgun (WGS) entry which is preliminary data.</text>
</comment>
<protein>
    <recommendedName>
        <fullName evidence="3">C2H2-type domain-containing protein</fullName>
    </recommendedName>
</protein>
<dbReference type="Gene3D" id="3.30.160.60">
    <property type="entry name" value="Classic Zinc Finger"/>
    <property type="match status" value="1"/>
</dbReference>
<dbReference type="PROSITE" id="PS50157">
    <property type="entry name" value="ZINC_FINGER_C2H2_2"/>
    <property type="match status" value="1"/>
</dbReference>
<accession>A0A4Y2ST02</accession>
<feature type="compositionally biased region" description="Polar residues" evidence="2">
    <location>
        <begin position="14"/>
        <end position="23"/>
    </location>
</feature>
<evidence type="ECO:0000259" key="3">
    <source>
        <dbReference type="PROSITE" id="PS50157"/>
    </source>
</evidence>
<evidence type="ECO:0000313" key="5">
    <source>
        <dbReference type="Proteomes" id="UP000499080"/>
    </source>
</evidence>
<dbReference type="SUPFAM" id="SSF57667">
    <property type="entry name" value="beta-beta-alpha zinc fingers"/>
    <property type="match status" value="1"/>
</dbReference>
<dbReference type="OrthoDB" id="6077919at2759"/>
<keyword evidence="1" id="KW-0479">Metal-binding</keyword>
<evidence type="ECO:0000256" key="1">
    <source>
        <dbReference type="PROSITE-ProRule" id="PRU00042"/>
    </source>
</evidence>
<dbReference type="InterPro" id="IPR013087">
    <property type="entry name" value="Znf_C2H2_type"/>
</dbReference>
<dbReference type="AlphaFoldDB" id="A0A4Y2ST02"/>
<dbReference type="InterPro" id="IPR036236">
    <property type="entry name" value="Znf_C2H2_sf"/>
</dbReference>
<name>A0A4Y2ST02_ARAVE</name>
<dbReference type="PROSITE" id="PS00028">
    <property type="entry name" value="ZINC_FINGER_C2H2_1"/>
    <property type="match status" value="1"/>
</dbReference>
<feature type="compositionally biased region" description="Acidic residues" evidence="2">
    <location>
        <begin position="1"/>
        <end position="13"/>
    </location>
</feature>
<feature type="region of interest" description="Disordered" evidence="2">
    <location>
        <begin position="1"/>
        <end position="23"/>
    </location>
</feature>
<feature type="non-terminal residue" evidence="4">
    <location>
        <position position="1"/>
    </location>
</feature>